<evidence type="ECO:0000256" key="2">
    <source>
        <dbReference type="ARBA" id="ARBA00022490"/>
    </source>
</evidence>
<comment type="caution">
    <text evidence="6">The sequence shown here is derived from an EMBL/GenBank/DDBJ whole genome shotgun (WGS) entry which is preliminary data.</text>
</comment>
<name>A0A3S0KRA5_9GAMM</name>
<dbReference type="Gene3D" id="1.20.58.380">
    <property type="entry name" value="Flagellar protein flit"/>
    <property type="match status" value="1"/>
</dbReference>
<keyword evidence="3" id="KW-1005">Bacterial flagellum biogenesis</keyword>
<dbReference type="AlphaFoldDB" id="A0A3S0KRA5"/>
<organism evidence="6 7">
    <name type="scientific">Halomonas nitroreducens</name>
    <dbReference type="NCBI Taxonomy" id="447425"/>
    <lineage>
        <taxon>Bacteria</taxon>
        <taxon>Pseudomonadati</taxon>
        <taxon>Pseudomonadota</taxon>
        <taxon>Gammaproteobacteria</taxon>
        <taxon>Oceanospirillales</taxon>
        <taxon>Halomonadaceae</taxon>
        <taxon>Halomonas</taxon>
    </lineage>
</organism>
<dbReference type="GO" id="GO:0044781">
    <property type="term" value="P:bacterial-type flagellum organization"/>
    <property type="evidence" value="ECO:0007669"/>
    <property type="project" value="UniProtKB-KW"/>
</dbReference>
<gene>
    <name evidence="6" type="ORF">EKG36_08885</name>
</gene>
<proteinExistence type="predicted"/>
<dbReference type="Proteomes" id="UP000267400">
    <property type="component" value="Unassembled WGS sequence"/>
</dbReference>
<comment type="subcellular location">
    <subcellularLocation>
        <location evidence="1">Cytoplasm</location>
        <location evidence="1">Cytosol</location>
    </subcellularLocation>
</comment>
<keyword evidence="6" id="KW-0282">Flagellum</keyword>
<dbReference type="InterPro" id="IPR008622">
    <property type="entry name" value="FliT"/>
</dbReference>
<reference evidence="6 7" key="1">
    <citation type="submission" date="2018-12" db="EMBL/GenBank/DDBJ databases">
        <authorList>
            <person name="Yu L."/>
        </authorList>
    </citation>
    <scope>NUCLEOTIDE SEQUENCE [LARGE SCALE GENOMIC DNA]</scope>
    <source>
        <strain evidence="6 7">11S</strain>
    </source>
</reference>
<sequence>MVPAHDVDSPASQEEVIAIYEALLARSEQMLASARVADWAALVDQEADYVQRVERLSRLEAEPSLDRASQLRKADLLECILENDLEVRRHLIQRRDELGELIGTSRRQQSLQRAYGAGVIAAEGRFTQGPA</sequence>
<keyword evidence="6" id="KW-0966">Cell projection</keyword>
<dbReference type="EMBL" id="RXNS01000007">
    <property type="protein sequence ID" value="RTR04422.1"/>
    <property type="molecule type" value="Genomic_DNA"/>
</dbReference>
<evidence type="ECO:0000256" key="3">
    <source>
        <dbReference type="ARBA" id="ARBA00022795"/>
    </source>
</evidence>
<evidence type="ECO:0000256" key="4">
    <source>
        <dbReference type="ARBA" id="ARBA00023186"/>
    </source>
</evidence>
<keyword evidence="6" id="KW-0969">Cilium</keyword>
<dbReference type="Pfam" id="PF05400">
    <property type="entry name" value="FliT"/>
    <property type="match status" value="1"/>
</dbReference>
<keyword evidence="4" id="KW-0143">Chaperone</keyword>
<keyword evidence="2" id="KW-0963">Cytoplasm</keyword>
<evidence type="ECO:0000313" key="7">
    <source>
        <dbReference type="Proteomes" id="UP000267400"/>
    </source>
</evidence>
<protein>
    <recommendedName>
        <fullName evidence="5">Flagellar protein FliT</fullName>
    </recommendedName>
</protein>
<dbReference type="RefSeq" id="WP_126483192.1">
    <property type="nucleotide sequence ID" value="NZ_RXNS01000007.1"/>
</dbReference>
<dbReference type="OrthoDB" id="6238322at2"/>
<evidence type="ECO:0000313" key="6">
    <source>
        <dbReference type="EMBL" id="RTR04422.1"/>
    </source>
</evidence>
<evidence type="ECO:0000256" key="1">
    <source>
        <dbReference type="ARBA" id="ARBA00004514"/>
    </source>
</evidence>
<keyword evidence="7" id="KW-1185">Reference proteome</keyword>
<evidence type="ECO:0000256" key="5">
    <source>
        <dbReference type="ARBA" id="ARBA00093797"/>
    </source>
</evidence>
<accession>A0A3S0KRA5</accession>